<dbReference type="Proteomes" id="UP001056426">
    <property type="component" value="Chromosome"/>
</dbReference>
<name>A0A9J6ZM99_9BACT</name>
<dbReference type="AlphaFoldDB" id="A0A9J6ZM99"/>
<proteinExistence type="predicted"/>
<evidence type="ECO:0000313" key="2">
    <source>
        <dbReference type="Proteomes" id="UP001056426"/>
    </source>
</evidence>
<sequence length="375" mass="42072">MHRVGRKIRDQLRGQIPELFPGIERVVVLYYDKSGKCGGEDLMQSGQGYRSHTLLADSMLSYLKELAGKAPGYLWLSPSQLPFETRTAGGGQLDIFAELSYTVLQLRIKSEDGLDLYYLFFRDDQSNLGISRNQSPLDTAQKALIGSLAYRFVRMLYDNNLEYKAFIVEFTELNQRIFGGKSKDNDPGIPAKWIESWANNRLKTASDDCGISLQLSSDAVEKLSRVTDFETANRALEQAIRFTLMNAVVLSLNEAVVEAAYIRFDLPESPASSVKATELNPALSRNRMKKTASFLDKLEAAAYKILKSGDELTGSAVGRSMEKPISAPAITDAIRKNRENILQLLEQHPEKWQLIRSYFKPLTNILPESDSRKIG</sequence>
<protein>
    <submittedName>
        <fullName evidence="1">Uncharacterized protein</fullName>
    </submittedName>
</protein>
<organism evidence="1 2">
    <name type="scientific">Xiashengella succiniciproducens</name>
    <dbReference type="NCBI Taxonomy" id="2949635"/>
    <lineage>
        <taxon>Bacteria</taxon>
        <taxon>Pseudomonadati</taxon>
        <taxon>Bacteroidota</taxon>
        <taxon>Bacteroidia</taxon>
        <taxon>Marinilabiliales</taxon>
        <taxon>Marinilabiliaceae</taxon>
        <taxon>Xiashengella</taxon>
    </lineage>
</organism>
<gene>
    <name evidence="1" type="ORF">M9189_07225</name>
</gene>
<dbReference type="EMBL" id="CP098400">
    <property type="protein sequence ID" value="URW78654.1"/>
    <property type="molecule type" value="Genomic_DNA"/>
</dbReference>
<accession>A0A9J6ZM99</accession>
<keyword evidence="2" id="KW-1185">Reference proteome</keyword>
<dbReference type="RefSeq" id="WP_250722015.1">
    <property type="nucleotide sequence ID" value="NZ_CP098400.1"/>
</dbReference>
<reference evidence="1" key="2">
    <citation type="submission" date="2022-06" db="EMBL/GenBank/DDBJ databases">
        <title>Xiashengella guii gen. nov. sp. nov., a bacterium isolated form anaerobic digestion tank.</title>
        <authorList>
            <person name="Huang H."/>
        </authorList>
    </citation>
    <scope>NUCLEOTIDE SEQUENCE</scope>
    <source>
        <strain evidence="1">Ai-910</strain>
    </source>
</reference>
<dbReference type="KEGG" id="alkq:M9189_07225"/>
<evidence type="ECO:0000313" key="1">
    <source>
        <dbReference type="EMBL" id="URW78654.1"/>
    </source>
</evidence>
<reference evidence="1" key="1">
    <citation type="submission" date="2022-05" db="EMBL/GenBank/DDBJ databases">
        <authorList>
            <person name="Sun X."/>
        </authorList>
    </citation>
    <scope>NUCLEOTIDE SEQUENCE</scope>
    <source>
        <strain evidence="1">Ai-910</strain>
    </source>
</reference>